<comment type="caution">
    <text evidence="9">The sequence shown here is derived from an EMBL/GenBank/DDBJ whole genome shotgun (WGS) entry which is preliminary data.</text>
</comment>
<accession>A0A8J6Q3C9</accession>
<evidence type="ECO:0000256" key="4">
    <source>
        <dbReference type="ARBA" id="ARBA00023136"/>
    </source>
</evidence>
<dbReference type="InterPro" id="IPR033985">
    <property type="entry name" value="SusD-like_N"/>
</dbReference>
<evidence type="ECO:0000256" key="3">
    <source>
        <dbReference type="ARBA" id="ARBA00022729"/>
    </source>
</evidence>
<evidence type="ECO:0000313" key="9">
    <source>
        <dbReference type="EMBL" id="MBD0833449.1"/>
    </source>
</evidence>
<dbReference type="GO" id="GO:0009279">
    <property type="term" value="C:cell outer membrane"/>
    <property type="evidence" value="ECO:0007669"/>
    <property type="project" value="UniProtKB-SubCell"/>
</dbReference>
<dbReference type="Proteomes" id="UP000600588">
    <property type="component" value="Unassembled WGS sequence"/>
</dbReference>
<evidence type="ECO:0000259" key="7">
    <source>
        <dbReference type="Pfam" id="PF07980"/>
    </source>
</evidence>
<evidence type="ECO:0000259" key="8">
    <source>
        <dbReference type="Pfam" id="PF14322"/>
    </source>
</evidence>
<dbReference type="Pfam" id="PF07980">
    <property type="entry name" value="SusD_RagB"/>
    <property type="match status" value="1"/>
</dbReference>
<dbReference type="RefSeq" id="WP_188231227.1">
    <property type="nucleotide sequence ID" value="NZ_JACVXB010000008.1"/>
</dbReference>
<comment type="subcellular location">
    <subcellularLocation>
        <location evidence="1">Cell outer membrane</location>
    </subcellularLocation>
</comment>
<dbReference type="PROSITE" id="PS51257">
    <property type="entry name" value="PROKAR_LIPOPROTEIN"/>
    <property type="match status" value="1"/>
</dbReference>
<dbReference type="InterPro" id="IPR011990">
    <property type="entry name" value="TPR-like_helical_dom_sf"/>
</dbReference>
<evidence type="ECO:0000256" key="2">
    <source>
        <dbReference type="ARBA" id="ARBA00006275"/>
    </source>
</evidence>
<dbReference type="AlphaFoldDB" id="A0A8J6Q3C9"/>
<gene>
    <name evidence="9" type="ORF">ICJ83_15040</name>
</gene>
<name>A0A8J6Q3C9_9FLAO</name>
<evidence type="ECO:0000313" key="10">
    <source>
        <dbReference type="Proteomes" id="UP000600588"/>
    </source>
</evidence>
<keyword evidence="10" id="KW-1185">Reference proteome</keyword>
<evidence type="ECO:0000256" key="6">
    <source>
        <dbReference type="SAM" id="SignalP"/>
    </source>
</evidence>
<feature type="domain" description="SusD-like N-terminal" evidence="8">
    <location>
        <begin position="23"/>
        <end position="211"/>
    </location>
</feature>
<reference evidence="9 10" key="1">
    <citation type="submission" date="2020-09" db="EMBL/GenBank/DDBJ databases">
        <title>TT11 complete genome.</title>
        <authorList>
            <person name="Wu Z."/>
        </authorList>
    </citation>
    <scope>NUCLEOTIDE SEQUENCE [LARGE SCALE GENOMIC DNA]</scope>
    <source>
        <strain evidence="9 10">TT11</strain>
    </source>
</reference>
<keyword evidence="3 6" id="KW-0732">Signal</keyword>
<evidence type="ECO:0000256" key="1">
    <source>
        <dbReference type="ARBA" id="ARBA00004442"/>
    </source>
</evidence>
<keyword evidence="4" id="KW-0472">Membrane</keyword>
<organism evidence="9 10">
    <name type="scientific">Aestuariibaculum sediminum</name>
    <dbReference type="NCBI Taxonomy" id="2770637"/>
    <lineage>
        <taxon>Bacteria</taxon>
        <taxon>Pseudomonadati</taxon>
        <taxon>Bacteroidota</taxon>
        <taxon>Flavobacteriia</taxon>
        <taxon>Flavobacteriales</taxon>
        <taxon>Flavobacteriaceae</taxon>
    </lineage>
</organism>
<dbReference type="Gene3D" id="1.25.40.390">
    <property type="match status" value="1"/>
</dbReference>
<dbReference type="SUPFAM" id="SSF48452">
    <property type="entry name" value="TPR-like"/>
    <property type="match status" value="1"/>
</dbReference>
<dbReference type="InterPro" id="IPR012944">
    <property type="entry name" value="SusD_RagB_dom"/>
</dbReference>
<feature type="signal peptide" evidence="6">
    <location>
        <begin position="1"/>
        <end position="20"/>
    </location>
</feature>
<evidence type="ECO:0000256" key="5">
    <source>
        <dbReference type="ARBA" id="ARBA00023237"/>
    </source>
</evidence>
<feature type="chain" id="PRO_5035196329" evidence="6">
    <location>
        <begin position="21"/>
        <end position="489"/>
    </location>
</feature>
<sequence>MKKYIKFLFALMGCIIVASCDNYLDVKPENKFLEEQVFSTKQGISDALNGIYGDMISNNGYGGNLTLTAVELLGQRYKPLDFSGSSPFYNMASFEYEDPGVQGYFSAIWGQLYTNILTMNNFLEAIEEYPNVLSEEQKDLVKGEVYGLRAMHHLDLLRLFGPIYSTNATDEAIPYYTKPLAEATPFLSAEKVMELILDDLNMAEMLLTNDPVRTAGPQSLDNELIIELDDKFILSRNNRMNYYAVKALQARANLYAGDSESALVAAKAVIDEASQWFPWTQRAEVFGAGNSPDRIMSKEVLFSTINTALYSRHNSYFAANLSDAAILTSDQDRLDQVFEGDFNDYRYTTTWFLPSNGAKDFPTFFKYAEITDTDTDDLHIKFMQPLIRITEMYYIAAETEPNLDIALGYLNTVRNNRGLISLDSQNVTDIQIEIMKEYQKEFYGEGQLFFYYKRLNIAEIPNGLQPAGTIDMGVNQYVVPIPRSETDYR</sequence>
<dbReference type="Pfam" id="PF14322">
    <property type="entry name" value="SusD-like_3"/>
    <property type="match status" value="1"/>
</dbReference>
<dbReference type="EMBL" id="JACVXB010000008">
    <property type="protein sequence ID" value="MBD0833449.1"/>
    <property type="molecule type" value="Genomic_DNA"/>
</dbReference>
<feature type="domain" description="RagB/SusD" evidence="7">
    <location>
        <begin position="384"/>
        <end position="456"/>
    </location>
</feature>
<protein>
    <submittedName>
        <fullName evidence="9">RagB/SusD family nutrient uptake outer membrane protein</fullName>
    </submittedName>
</protein>
<keyword evidence="5" id="KW-0998">Cell outer membrane</keyword>
<comment type="similarity">
    <text evidence="2">Belongs to the SusD family.</text>
</comment>
<proteinExistence type="inferred from homology"/>